<name>A0A4Y2FR58_ARAVE</name>
<dbReference type="Proteomes" id="UP000499080">
    <property type="component" value="Unassembled WGS sequence"/>
</dbReference>
<dbReference type="GO" id="GO:0005654">
    <property type="term" value="C:nucleoplasm"/>
    <property type="evidence" value="ECO:0007669"/>
    <property type="project" value="TreeGrafter"/>
</dbReference>
<protein>
    <recommendedName>
        <fullName evidence="1">DUF4503 domain-containing protein</fullName>
    </recommendedName>
</protein>
<dbReference type="OrthoDB" id="1914453at2759"/>
<proteinExistence type="predicted"/>
<evidence type="ECO:0000313" key="2">
    <source>
        <dbReference type="EMBL" id="GBM42829.1"/>
    </source>
</evidence>
<evidence type="ECO:0000259" key="1">
    <source>
        <dbReference type="Pfam" id="PF14951"/>
    </source>
</evidence>
<dbReference type="GO" id="GO:0000228">
    <property type="term" value="C:nuclear chromosome"/>
    <property type="evidence" value="ECO:0007669"/>
    <property type="project" value="TreeGrafter"/>
</dbReference>
<dbReference type="AlphaFoldDB" id="A0A4Y2FR58"/>
<reference evidence="2 3" key="1">
    <citation type="journal article" date="2019" name="Sci. Rep.">
        <title>Orb-weaving spider Araneus ventricosus genome elucidates the spidroin gene catalogue.</title>
        <authorList>
            <person name="Kono N."/>
            <person name="Nakamura H."/>
            <person name="Ohtoshi R."/>
            <person name="Moran D.A.P."/>
            <person name="Shinohara A."/>
            <person name="Yoshida Y."/>
            <person name="Fujiwara M."/>
            <person name="Mori M."/>
            <person name="Tomita M."/>
            <person name="Arakawa K."/>
        </authorList>
    </citation>
    <scope>NUCLEOTIDE SEQUENCE [LARGE SCALE GENOMIC DNA]</scope>
</reference>
<feature type="domain" description="DUF4503" evidence="1">
    <location>
        <begin position="298"/>
        <end position="390"/>
    </location>
</feature>
<comment type="caution">
    <text evidence="2">The sequence shown here is derived from an EMBL/GenBank/DDBJ whole genome shotgun (WGS) entry which is preliminary data.</text>
</comment>
<dbReference type="Pfam" id="PF14951">
    <property type="entry name" value="DUF4503"/>
    <property type="match status" value="1"/>
</dbReference>
<dbReference type="GO" id="GO:0000724">
    <property type="term" value="P:double-strand break repair via homologous recombination"/>
    <property type="evidence" value="ECO:0007669"/>
    <property type="project" value="TreeGrafter"/>
</dbReference>
<organism evidence="2 3">
    <name type="scientific">Araneus ventricosus</name>
    <name type="common">Orbweaver spider</name>
    <name type="synonym">Epeira ventricosa</name>
    <dbReference type="NCBI Taxonomy" id="182803"/>
    <lineage>
        <taxon>Eukaryota</taxon>
        <taxon>Metazoa</taxon>
        <taxon>Ecdysozoa</taxon>
        <taxon>Arthropoda</taxon>
        <taxon>Chelicerata</taxon>
        <taxon>Arachnida</taxon>
        <taxon>Araneae</taxon>
        <taxon>Araneomorphae</taxon>
        <taxon>Entelegynae</taxon>
        <taxon>Araneoidea</taxon>
        <taxon>Araneidae</taxon>
        <taxon>Araneus</taxon>
    </lineage>
</organism>
<accession>A0A4Y2FR58</accession>
<dbReference type="EMBL" id="BGPR01001007">
    <property type="protein sequence ID" value="GBM42829.1"/>
    <property type="molecule type" value="Genomic_DNA"/>
</dbReference>
<dbReference type="InterPro" id="IPR028032">
    <property type="entry name" value="DUF4503"/>
</dbReference>
<dbReference type="GO" id="GO:0070202">
    <property type="term" value="P:regulation of establishment of protein localization to chromosome"/>
    <property type="evidence" value="ECO:0007669"/>
    <property type="project" value="TreeGrafter"/>
</dbReference>
<keyword evidence="3" id="KW-1185">Reference proteome</keyword>
<gene>
    <name evidence="2" type="ORF">AVEN_161591_1</name>
</gene>
<evidence type="ECO:0000313" key="3">
    <source>
        <dbReference type="Proteomes" id="UP000499080"/>
    </source>
</evidence>
<sequence>MASLDYSPSFGLLSVSSSSTSTFNQASNCFNEIFYQWEQPISLSGRIQRIWKVETTNKNIFPFTSIPNHFRYSLLIQEQNGLFYELVLSSAHFLSHFWKELVSQAEGKCYEFHNLHVIRRLCLKKHPQLIRVLDSLSRQQDERKGLEQEFCYQLAFPGCSGIPEVVSDEGFPAYCAVSIQPLAGLFREMNIQRFTCIGKIIFQFKKTLYICDDSVPKYVQLESLFPVASNSPPVGSLVLIRDAQFLEGCLFLDNYSSFIQISEDSQMDETVKQLCGDRFNQLTDINLQSVIPSLNVASENSMFVFITGEVVGVDENNALSWLQCNLCLGENLVQDSNLVIYCENCFQVVPKPVLNVKMSVICQCSPHVKAEVELLSRTTKRILQINDDTHQGTKYEFSDPGAISYHKPQVPFGEKHNMVQAPLTVRAVSSNGLQPGVVIDPKAPKSLLYPFYLNQL</sequence>
<dbReference type="PANTHER" id="PTHR34347:SF1">
    <property type="entry name" value="DNA REPAIR-SCAFFOLDING PROTEIN"/>
    <property type="match status" value="1"/>
</dbReference>
<dbReference type="InterPro" id="IPR053054">
    <property type="entry name" value="DNA_repair-scaffolding"/>
</dbReference>
<dbReference type="PANTHER" id="PTHR34347">
    <property type="entry name" value="DNA REPAIR-SCAFFOLDING PROTEIN SPIDR"/>
    <property type="match status" value="1"/>
</dbReference>